<reference evidence="3 4" key="1">
    <citation type="submission" date="2015-09" db="EMBL/GenBank/DDBJ databases">
        <authorList>
            <consortium name="Pathogen Informatics"/>
        </authorList>
    </citation>
    <scope>NUCLEOTIDE SEQUENCE [LARGE SCALE GENOMIC DNA]</scope>
    <source>
        <strain evidence="3 4">2789STDY5834835</strain>
    </source>
</reference>
<name>A0A174BSF2_9FIRM</name>
<keyword evidence="2" id="KW-1133">Transmembrane helix</keyword>
<dbReference type="AlphaFoldDB" id="A0A174BSF2"/>
<feature type="region of interest" description="Disordered" evidence="1">
    <location>
        <begin position="28"/>
        <end position="48"/>
    </location>
</feature>
<evidence type="ECO:0000313" key="4">
    <source>
        <dbReference type="Proteomes" id="UP000095679"/>
    </source>
</evidence>
<keyword evidence="2" id="KW-0472">Membrane</keyword>
<protein>
    <submittedName>
        <fullName evidence="3">Uncharacterized protein</fullName>
    </submittedName>
</protein>
<feature type="transmembrane region" description="Helical" evidence="2">
    <location>
        <begin position="6"/>
        <end position="24"/>
    </location>
</feature>
<dbReference type="Proteomes" id="UP000095679">
    <property type="component" value="Unassembled WGS sequence"/>
</dbReference>
<evidence type="ECO:0000256" key="1">
    <source>
        <dbReference type="SAM" id="MobiDB-lite"/>
    </source>
</evidence>
<organism evidence="3 4">
    <name type="scientific">Anaerobutyricum hallii</name>
    <dbReference type="NCBI Taxonomy" id="39488"/>
    <lineage>
        <taxon>Bacteria</taxon>
        <taxon>Bacillati</taxon>
        <taxon>Bacillota</taxon>
        <taxon>Clostridia</taxon>
        <taxon>Lachnospirales</taxon>
        <taxon>Lachnospiraceae</taxon>
        <taxon>Anaerobutyricum</taxon>
    </lineage>
</organism>
<proteinExistence type="predicted"/>
<feature type="compositionally biased region" description="Polar residues" evidence="1">
    <location>
        <begin position="32"/>
        <end position="46"/>
    </location>
</feature>
<sequence length="135" mass="15909">MKNHFNTVIIIYMSIFNISFPVNLQPADKSSKPSNMKSDFTSTAKDSSPKETIAYICGLRARIECEPISEHSTRRDRVTNIGYRLFGGASPCELKQHFFHFYMCWKYRFHFYFFSLFMLRTKILDSISKMCFNKI</sequence>
<evidence type="ECO:0000256" key="2">
    <source>
        <dbReference type="SAM" id="Phobius"/>
    </source>
</evidence>
<gene>
    <name evidence="3" type="ORF">ERS852450_01039</name>
</gene>
<dbReference type="EMBL" id="CYZL01000007">
    <property type="protein sequence ID" value="CUO03109.1"/>
    <property type="molecule type" value="Genomic_DNA"/>
</dbReference>
<accession>A0A174BSF2</accession>
<keyword evidence="2" id="KW-0812">Transmembrane</keyword>
<evidence type="ECO:0000313" key="3">
    <source>
        <dbReference type="EMBL" id="CUO03109.1"/>
    </source>
</evidence>